<evidence type="ECO:0000313" key="1">
    <source>
        <dbReference type="EMBL" id="EOA33009.1"/>
    </source>
</evidence>
<sequence>NQHCLLANALRSSEEWLYLQQARVTEGSALGLCSSSVSHRWCKPATRVLKCNVHCSWINDSVFFGDVMFHARDAFTPKSNRIAAKLCCILWCLKSLKDLHIVNCEVWSDCNAALSALAAPVSWPKYRSLLEKIASVIKDMGEIRFMVSLPKANSIARDIAKSVTADGRWTSYLALGGPAWLHNRINQE</sequence>
<dbReference type="EMBL" id="KB870807">
    <property type="protein sequence ID" value="EOA33009.1"/>
    <property type="molecule type" value="Genomic_DNA"/>
</dbReference>
<name>R0HTA1_9BRAS</name>
<dbReference type="AlphaFoldDB" id="R0HTA1"/>
<proteinExistence type="predicted"/>
<feature type="non-terminal residue" evidence="1">
    <location>
        <position position="1"/>
    </location>
</feature>
<protein>
    <recommendedName>
        <fullName evidence="3">RNase H type-1 domain-containing protein</fullName>
    </recommendedName>
</protein>
<dbReference type="eggNOG" id="KOG1075">
    <property type="taxonomic scope" value="Eukaryota"/>
</dbReference>
<reference evidence="2" key="1">
    <citation type="journal article" date="2013" name="Nat. Genet.">
        <title>The Capsella rubella genome and the genomic consequences of rapid mating system evolution.</title>
        <authorList>
            <person name="Slotte T."/>
            <person name="Hazzouri K.M."/>
            <person name="Agren J.A."/>
            <person name="Koenig D."/>
            <person name="Maumus F."/>
            <person name="Guo Y.L."/>
            <person name="Steige K."/>
            <person name="Platts A.E."/>
            <person name="Escobar J.S."/>
            <person name="Newman L.K."/>
            <person name="Wang W."/>
            <person name="Mandakova T."/>
            <person name="Vello E."/>
            <person name="Smith L.M."/>
            <person name="Henz S.R."/>
            <person name="Steffen J."/>
            <person name="Takuno S."/>
            <person name="Brandvain Y."/>
            <person name="Coop G."/>
            <person name="Andolfatto P."/>
            <person name="Hu T.T."/>
            <person name="Blanchette M."/>
            <person name="Clark R.M."/>
            <person name="Quesneville H."/>
            <person name="Nordborg M."/>
            <person name="Gaut B.S."/>
            <person name="Lysak M.A."/>
            <person name="Jenkins J."/>
            <person name="Grimwood J."/>
            <person name="Chapman J."/>
            <person name="Prochnik S."/>
            <person name="Shu S."/>
            <person name="Rokhsar D."/>
            <person name="Schmutz J."/>
            <person name="Weigel D."/>
            <person name="Wright S.I."/>
        </authorList>
    </citation>
    <scope>NUCLEOTIDE SEQUENCE [LARGE SCALE GENOMIC DNA]</scope>
    <source>
        <strain evidence="2">cv. Monte Gargano</strain>
    </source>
</reference>
<keyword evidence="2" id="KW-1185">Reference proteome</keyword>
<accession>R0HTA1</accession>
<dbReference type="Proteomes" id="UP000029121">
    <property type="component" value="Unassembled WGS sequence"/>
</dbReference>
<gene>
    <name evidence="1" type="ORF">CARUB_v10016339mg</name>
</gene>
<evidence type="ECO:0000313" key="2">
    <source>
        <dbReference type="Proteomes" id="UP000029121"/>
    </source>
</evidence>
<feature type="non-terminal residue" evidence="1">
    <location>
        <position position="188"/>
    </location>
</feature>
<organism evidence="1 2">
    <name type="scientific">Capsella rubella</name>
    <dbReference type="NCBI Taxonomy" id="81985"/>
    <lineage>
        <taxon>Eukaryota</taxon>
        <taxon>Viridiplantae</taxon>
        <taxon>Streptophyta</taxon>
        <taxon>Embryophyta</taxon>
        <taxon>Tracheophyta</taxon>
        <taxon>Spermatophyta</taxon>
        <taxon>Magnoliopsida</taxon>
        <taxon>eudicotyledons</taxon>
        <taxon>Gunneridae</taxon>
        <taxon>Pentapetalae</taxon>
        <taxon>rosids</taxon>
        <taxon>malvids</taxon>
        <taxon>Brassicales</taxon>
        <taxon>Brassicaceae</taxon>
        <taxon>Camelineae</taxon>
        <taxon>Capsella</taxon>
    </lineage>
</organism>
<evidence type="ECO:0008006" key="3">
    <source>
        <dbReference type="Google" id="ProtNLM"/>
    </source>
</evidence>